<dbReference type="Gene3D" id="1.10.10.60">
    <property type="entry name" value="Homeodomain-like"/>
    <property type="match status" value="1"/>
</dbReference>
<sequence>MKKREVQASVKDERLVKKRRDQMIKGAVTLFIQKGFHRTTTREIAKASGFSIGTLYEYIRTKEDVLYLVCDSIYDQVAERLQKGLDTKQGTLESLKQGIADYFKVVDEMQDEVLVMYQEVKALTKDALPYVLKKEIEMVGMFEHVITLCVENGELDLPEEKIKMIAHNIFVQGQMWAFRRWSLQKMYSIDDYIQLQTNLLIQGIKDPGRVSEKA</sequence>
<dbReference type="InterPro" id="IPR050624">
    <property type="entry name" value="HTH-type_Tx_Regulator"/>
</dbReference>
<reference evidence="5 6" key="1">
    <citation type="submission" date="2024-04" db="EMBL/GenBank/DDBJ databases">
        <title>Screening of coral probiotics and analysis of their probiotic properties.</title>
        <authorList>
            <person name="Wang S."/>
        </authorList>
    </citation>
    <scope>NUCLEOTIDE SEQUENCE [LARGE SCALE GENOMIC DNA]</scope>
    <source>
        <strain evidence="5 6">GXU-Z9</strain>
    </source>
</reference>
<organism evidence="5 6">
    <name type="scientific">Cytobacillus pseudoceanisediminis</name>
    <dbReference type="NCBI Taxonomy" id="3051614"/>
    <lineage>
        <taxon>Bacteria</taxon>
        <taxon>Bacillati</taxon>
        <taxon>Bacillota</taxon>
        <taxon>Bacilli</taxon>
        <taxon>Bacillales</taxon>
        <taxon>Bacillaceae</taxon>
        <taxon>Cytobacillus</taxon>
    </lineage>
</organism>
<accession>A0ABZ2ZH85</accession>
<evidence type="ECO:0000259" key="4">
    <source>
        <dbReference type="PROSITE" id="PS50977"/>
    </source>
</evidence>
<dbReference type="RefSeq" id="WP_342025808.1">
    <property type="nucleotide sequence ID" value="NZ_CP151651.1"/>
</dbReference>
<keyword evidence="1" id="KW-0678">Repressor</keyword>
<gene>
    <name evidence="5" type="ORF">AADC60_26125</name>
</gene>
<dbReference type="InterPro" id="IPR036271">
    <property type="entry name" value="Tet_transcr_reg_TetR-rel_C_sf"/>
</dbReference>
<name>A0ABZ2ZH85_9BACI</name>
<dbReference type="EMBL" id="CP151651">
    <property type="protein sequence ID" value="WZP07487.1"/>
    <property type="molecule type" value="Genomic_DNA"/>
</dbReference>
<dbReference type="SUPFAM" id="SSF48498">
    <property type="entry name" value="Tetracyclin repressor-like, C-terminal domain"/>
    <property type="match status" value="1"/>
</dbReference>
<dbReference type="PANTHER" id="PTHR43479:SF11">
    <property type="entry name" value="ACREF_ENVCD OPERON REPRESSOR-RELATED"/>
    <property type="match status" value="1"/>
</dbReference>
<proteinExistence type="predicted"/>
<feature type="DNA-binding region" description="H-T-H motif" evidence="3">
    <location>
        <begin position="40"/>
        <end position="59"/>
    </location>
</feature>
<dbReference type="Gene3D" id="1.10.357.10">
    <property type="entry name" value="Tetracycline Repressor, domain 2"/>
    <property type="match status" value="1"/>
</dbReference>
<evidence type="ECO:0000256" key="1">
    <source>
        <dbReference type="ARBA" id="ARBA00022491"/>
    </source>
</evidence>
<dbReference type="Pfam" id="PF00440">
    <property type="entry name" value="TetR_N"/>
    <property type="match status" value="1"/>
</dbReference>
<dbReference type="PRINTS" id="PR00455">
    <property type="entry name" value="HTHTETR"/>
</dbReference>
<evidence type="ECO:0000256" key="2">
    <source>
        <dbReference type="ARBA" id="ARBA00023125"/>
    </source>
</evidence>
<dbReference type="InterPro" id="IPR001647">
    <property type="entry name" value="HTH_TetR"/>
</dbReference>
<keyword evidence="2 3" id="KW-0238">DNA-binding</keyword>
<evidence type="ECO:0000313" key="5">
    <source>
        <dbReference type="EMBL" id="WZP07487.1"/>
    </source>
</evidence>
<dbReference type="SUPFAM" id="SSF46689">
    <property type="entry name" value="Homeodomain-like"/>
    <property type="match status" value="1"/>
</dbReference>
<evidence type="ECO:0000256" key="3">
    <source>
        <dbReference type="PROSITE-ProRule" id="PRU00335"/>
    </source>
</evidence>
<keyword evidence="6" id="KW-1185">Reference proteome</keyword>
<dbReference type="InterPro" id="IPR009057">
    <property type="entry name" value="Homeodomain-like_sf"/>
</dbReference>
<evidence type="ECO:0000313" key="6">
    <source>
        <dbReference type="Proteomes" id="UP001472074"/>
    </source>
</evidence>
<feature type="domain" description="HTH tetR-type" evidence="4">
    <location>
        <begin position="17"/>
        <end position="77"/>
    </location>
</feature>
<protein>
    <submittedName>
        <fullName evidence="5">TetR/AcrR family transcriptional regulator</fullName>
    </submittedName>
</protein>
<dbReference type="PANTHER" id="PTHR43479">
    <property type="entry name" value="ACREF/ENVCD OPERON REPRESSOR-RELATED"/>
    <property type="match status" value="1"/>
</dbReference>
<dbReference type="Proteomes" id="UP001472074">
    <property type="component" value="Chromosome"/>
</dbReference>
<dbReference type="PROSITE" id="PS50977">
    <property type="entry name" value="HTH_TETR_2"/>
    <property type="match status" value="1"/>
</dbReference>